<dbReference type="AlphaFoldDB" id="A0A2M6K8H5"/>
<dbReference type="InterPro" id="IPR001173">
    <property type="entry name" value="Glyco_trans_2-like"/>
</dbReference>
<accession>A0A2M6K8H5</accession>
<dbReference type="InterPro" id="IPR029044">
    <property type="entry name" value="Nucleotide-diphossugar_trans"/>
</dbReference>
<evidence type="ECO:0000259" key="1">
    <source>
        <dbReference type="Pfam" id="PF00535"/>
    </source>
</evidence>
<gene>
    <name evidence="2" type="ORF">COV49_03865</name>
</gene>
<comment type="caution">
    <text evidence="2">The sequence shown here is derived from an EMBL/GenBank/DDBJ whole genome shotgun (WGS) entry which is preliminary data.</text>
</comment>
<dbReference type="Gene3D" id="3.90.550.10">
    <property type="entry name" value="Spore Coat Polysaccharide Biosynthesis Protein SpsA, Chain A"/>
    <property type="match status" value="1"/>
</dbReference>
<protein>
    <submittedName>
        <fullName evidence="2">Glycosyltransferase</fullName>
    </submittedName>
</protein>
<dbReference type="SUPFAM" id="SSF53448">
    <property type="entry name" value="Nucleotide-diphospho-sugar transferases"/>
    <property type="match status" value="1"/>
</dbReference>
<dbReference type="Pfam" id="PF00535">
    <property type="entry name" value="Glycos_transf_2"/>
    <property type="match status" value="1"/>
</dbReference>
<evidence type="ECO:0000313" key="2">
    <source>
        <dbReference type="EMBL" id="PIR12913.1"/>
    </source>
</evidence>
<dbReference type="PANTHER" id="PTHR43179">
    <property type="entry name" value="RHAMNOSYLTRANSFERASE WBBL"/>
    <property type="match status" value="1"/>
</dbReference>
<name>A0A2M6K8H5_9BACT</name>
<proteinExistence type="predicted"/>
<dbReference type="CDD" id="cd04186">
    <property type="entry name" value="GT_2_like_c"/>
    <property type="match status" value="1"/>
</dbReference>
<evidence type="ECO:0000313" key="3">
    <source>
        <dbReference type="Proteomes" id="UP000230869"/>
    </source>
</evidence>
<sequence length="263" mass="30087">MSFSIILVNYNTKELIKDCLNSIFSNCDKGDFEIIVVDNNSSDGSVKALEIEFGDKIKLINNKTNNGFGLANNQGEKIAQGKYLFFLNSDTIIKENILKPLKDVLGKDNNIGIISPGLVLEDGQAQERVFGDFPGLASVILEKFKKPLKAGNELFAVDWVSGAAMIIRKDIFNKIGGFDEKFFMYFEDVDLCKRVKDLGYKICFYPKISVTHLCGRSLKKSLTRKKYYYRSQDYFYKKHCGLFKAHLMRIIRFPYKLINFLNK</sequence>
<dbReference type="PANTHER" id="PTHR43179:SF7">
    <property type="entry name" value="RHAMNOSYLTRANSFERASE WBBL"/>
    <property type="match status" value="1"/>
</dbReference>
<keyword evidence="2" id="KW-0808">Transferase</keyword>
<reference evidence="2 3" key="1">
    <citation type="submission" date="2017-09" db="EMBL/GenBank/DDBJ databases">
        <title>Depth-based differentiation of microbial function through sediment-hosted aquifers and enrichment of novel symbionts in the deep terrestrial subsurface.</title>
        <authorList>
            <person name="Probst A.J."/>
            <person name="Ladd B."/>
            <person name="Jarett J.K."/>
            <person name="Geller-Mcgrath D.E."/>
            <person name="Sieber C.M."/>
            <person name="Emerson J.B."/>
            <person name="Anantharaman K."/>
            <person name="Thomas B.C."/>
            <person name="Malmstrom R."/>
            <person name="Stieglmeier M."/>
            <person name="Klingl A."/>
            <person name="Woyke T."/>
            <person name="Ryan C.M."/>
            <person name="Banfield J.F."/>
        </authorList>
    </citation>
    <scope>NUCLEOTIDE SEQUENCE [LARGE SCALE GENOMIC DNA]</scope>
    <source>
        <strain evidence="2">CG11_big_fil_rev_8_21_14_0_20_39_10</strain>
    </source>
</reference>
<dbReference type="EMBL" id="PCWW01000067">
    <property type="protein sequence ID" value="PIR12913.1"/>
    <property type="molecule type" value="Genomic_DNA"/>
</dbReference>
<dbReference type="Proteomes" id="UP000230869">
    <property type="component" value="Unassembled WGS sequence"/>
</dbReference>
<organism evidence="2 3">
    <name type="scientific">Candidatus Falkowbacteria bacterium CG11_big_fil_rev_8_21_14_0_20_39_10</name>
    <dbReference type="NCBI Taxonomy" id="1974570"/>
    <lineage>
        <taxon>Bacteria</taxon>
        <taxon>Candidatus Falkowiibacteriota</taxon>
    </lineage>
</organism>
<feature type="domain" description="Glycosyltransferase 2-like" evidence="1">
    <location>
        <begin position="4"/>
        <end position="175"/>
    </location>
</feature>
<dbReference type="GO" id="GO:0016740">
    <property type="term" value="F:transferase activity"/>
    <property type="evidence" value="ECO:0007669"/>
    <property type="project" value="UniProtKB-KW"/>
</dbReference>